<accession>A0ACB0LJW3</accession>
<keyword evidence="2" id="KW-1185">Reference proteome</keyword>
<organism evidence="1 2">
    <name type="scientific">Trifolium pratense</name>
    <name type="common">Red clover</name>
    <dbReference type="NCBI Taxonomy" id="57577"/>
    <lineage>
        <taxon>Eukaryota</taxon>
        <taxon>Viridiplantae</taxon>
        <taxon>Streptophyta</taxon>
        <taxon>Embryophyta</taxon>
        <taxon>Tracheophyta</taxon>
        <taxon>Spermatophyta</taxon>
        <taxon>Magnoliopsida</taxon>
        <taxon>eudicotyledons</taxon>
        <taxon>Gunneridae</taxon>
        <taxon>Pentapetalae</taxon>
        <taxon>rosids</taxon>
        <taxon>fabids</taxon>
        <taxon>Fabales</taxon>
        <taxon>Fabaceae</taxon>
        <taxon>Papilionoideae</taxon>
        <taxon>50 kb inversion clade</taxon>
        <taxon>NPAAA clade</taxon>
        <taxon>Hologalegina</taxon>
        <taxon>IRL clade</taxon>
        <taxon>Trifolieae</taxon>
        <taxon>Trifolium</taxon>
    </lineage>
</organism>
<sequence length="145" mass="16530">MAAINPPPILKFSILLIILFVVEFSEANIFNPPVNVTIFNRVELPSHPTTFTVYCQSKDNDLGFHTIPFTGFYEFSFSPDVFGRTLYFCSFTWPGNPHRHYLDIYDGKHDGCHTCTWLINVNGGCLNDHKCGPWKSIQLIDAINE</sequence>
<gene>
    <name evidence="1" type="ORF">MILVUS5_LOCUS33942</name>
</gene>
<name>A0ACB0LJW3_TRIPR</name>
<comment type="caution">
    <text evidence="1">The sequence shown here is derived from an EMBL/GenBank/DDBJ whole genome shotgun (WGS) entry which is preliminary data.</text>
</comment>
<dbReference type="Proteomes" id="UP001177021">
    <property type="component" value="Unassembled WGS sequence"/>
</dbReference>
<evidence type="ECO:0000313" key="2">
    <source>
        <dbReference type="Proteomes" id="UP001177021"/>
    </source>
</evidence>
<evidence type="ECO:0000313" key="1">
    <source>
        <dbReference type="EMBL" id="CAJ2669802.1"/>
    </source>
</evidence>
<dbReference type="EMBL" id="CASHSV030000615">
    <property type="protein sequence ID" value="CAJ2669802.1"/>
    <property type="molecule type" value="Genomic_DNA"/>
</dbReference>
<protein>
    <submittedName>
        <fullName evidence="1">Uncharacterized protein</fullName>
    </submittedName>
</protein>
<reference evidence="1" key="1">
    <citation type="submission" date="2023-10" db="EMBL/GenBank/DDBJ databases">
        <authorList>
            <person name="Rodriguez Cubillos JULIANA M."/>
            <person name="De Vega J."/>
        </authorList>
    </citation>
    <scope>NUCLEOTIDE SEQUENCE</scope>
</reference>
<proteinExistence type="predicted"/>